<evidence type="ECO:0000256" key="4">
    <source>
        <dbReference type="ARBA" id="ARBA00022723"/>
    </source>
</evidence>
<feature type="domain" description="EngB-type G" evidence="12">
    <location>
        <begin position="22"/>
        <end position="195"/>
    </location>
</feature>
<dbReference type="InterPro" id="IPR027417">
    <property type="entry name" value="P-loop_NTPase"/>
</dbReference>
<evidence type="ECO:0000256" key="3">
    <source>
        <dbReference type="ARBA" id="ARBA00022618"/>
    </source>
</evidence>
<keyword evidence="5 10" id="KW-0547">Nucleotide-binding</keyword>
<organism evidence="13 14">
    <name type="scientific">Isachenkonia alkalipeptolytica</name>
    <dbReference type="NCBI Taxonomy" id="2565777"/>
    <lineage>
        <taxon>Bacteria</taxon>
        <taxon>Bacillati</taxon>
        <taxon>Bacillota</taxon>
        <taxon>Clostridia</taxon>
        <taxon>Eubacteriales</taxon>
        <taxon>Clostridiaceae</taxon>
        <taxon>Isachenkonia</taxon>
    </lineage>
</organism>
<evidence type="ECO:0000256" key="6">
    <source>
        <dbReference type="ARBA" id="ARBA00022842"/>
    </source>
</evidence>
<evidence type="ECO:0000256" key="9">
    <source>
        <dbReference type="ARBA" id="ARBA00023306"/>
    </source>
</evidence>
<evidence type="ECO:0000256" key="7">
    <source>
        <dbReference type="ARBA" id="ARBA00023134"/>
    </source>
</evidence>
<evidence type="ECO:0000256" key="5">
    <source>
        <dbReference type="ARBA" id="ARBA00022741"/>
    </source>
</evidence>
<dbReference type="NCBIfam" id="TIGR03598">
    <property type="entry name" value="GTPase_YsxC"/>
    <property type="match status" value="1"/>
</dbReference>
<comment type="function">
    <text evidence="10">Necessary for normal cell division and for the maintenance of normal septation.</text>
</comment>
<accession>A0AA43XIH0</accession>
<dbReference type="GO" id="GO:0005829">
    <property type="term" value="C:cytosol"/>
    <property type="evidence" value="ECO:0007669"/>
    <property type="project" value="TreeGrafter"/>
</dbReference>
<keyword evidence="14" id="KW-1185">Reference proteome</keyword>
<keyword evidence="6" id="KW-0460">Magnesium</keyword>
<feature type="region of interest" description="Disordered" evidence="11">
    <location>
        <begin position="190"/>
        <end position="211"/>
    </location>
</feature>
<gene>
    <name evidence="10" type="primary">engB</name>
    <name evidence="13" type="ORF">ISALK_02825</name>
</gene>
<evidence type="ECO:0000256" key="8">
    <source>
        <dbReference type="ARBA" id="ARBA00023210"/>
    </source>
</evidence>
<keyword evidence="4" id="KW-0479">Metal-binding</keyword>
<dbReference type="GO" id="GO:0046872">
    <property type="term" value="F:metal ion binding"/>
    <property type="evidence" value="ECO:0007669"/>
    <property type="project" value="UniProtKB-KW"/>
</dbReference>
<dbReference type="PROSITE" id="PS51706">
    <property type="entry name" value="G_ENGB"/>
    <property type="match status" value="1"/>
</dbReference>
<dbReference type="InterPro" id="IPR006073">
    <property type="entry name" value="GTP-bd"/>
</dbReference>
<dbReference type="GO" id="GO:0005525">
    <property type="term" value="F:GTP binding"/>
    <property type="evidence" value="ECO:0007669"/>
    <property type="project" value="UniProtKB-UniRule"/>
</dbReference>
<dbReference type="RefSeq" id="WP_160718820.1">
    <property type="nucleotide sequence ID" value="NZ_SUMG01000002.1"/>
</dbReference>
<dbReference type="CDD" id="cd01876">
    <property type="entry name" value="YihA_EngB"/>
    <property type="match status" value="1"/>
</dbReference>
<comment type="caution">
    <text evidence="13">The sequence shown here is derived from an EMBL/GenBank/DDBJ whole genome shotgun (WGS) entry which is preliminary data.</text>
</comment>
<dbReference type="Pfam" id="PF01926">
    <property type="entry name" value="MMR_HSR1"/>
    <property type="match status" value="1"/>
</dbReference>
<dbReference type="FunFam" id="3.40.50.300:FF:000098">
    <property type="entry name" value="Probable GTP-binding protein EngB"/>
    <property type="match status" value="1"/>
</dbReference>
<dbReference type="HAMAP" id="MF_00321">
    <property type="entry name" value="GTPase_EngB"/>
    <property type="match status" value="1"/>
</dbReference>
<dbReference type="GO" id="GO:0000917">
    <property type="term" value="P:division septum assembly"/>
    <property type="evidence" value="ECO:0007669"/>
    <property type="project" value="UniProtKB-KW"/>
</dbReference>
<evidence type="ECO:0000256" key="11">
    <source>
        <dbReference type="SAM" id="MobiDB-lite"/>
    </source>
</evidence>
<dbReference type="SUPFAM" id="SSF52540">
    <property type="entry name" value="P-loop containing nucleoside triphosphate hydrolases"/>
    <property type="match status" value="1"/>
</dbReference>
<comment type="similarity">
    <text evidence="2 10">Belongs to the TRAFAC class TrmE-Era-EngA-EngB-Septin-like GTPase superfamily. EngB GTPase family.</text>
</comment>
<dbReference type="PANTHER" id="PTHR11649:SF13">
    <property type="entry name" value="ENGB-TYPE G DOMAIN-CONTAINING PROTEIN"/>
    <property type="match status" value="1"/>
</dbReference>
<dbReference type="InterPro" id="IPR019987">
    <property type="entry name" value="GTP-bd_ribosome_bio_YsxC"/>
</dbReference>
<keyword evidence="9 10" id="KW-0131">Cell cycle</keyword>
<dbReference type="PANTHER" id="PTHR11649">
    <property type="entry name" value="MSS1/TRME-RELATED GTP-BINDING PROTEIN"/>
    <property type="match status" value="1"/>
</dbReference>
<dbReference type="EMBL" id="SUMG01000002">
    <property type="protein sequence ID" value="NBG87428.1"/>
    <property type="molecule type" value="Genomic_DNA"/>
</dbReference>
<evidence type="ECO:0000259" key="12">
    <source>
        <dbReference type="PROSITE" id="PS51706"/>
    </source>
</evidence>
<protein>
    <recommendedName>
        <fullName evidence="10">Probable GTP-binding protein EngB</fullName>
    </recommendedName>
</protein>
<keyword evidence="3 10" id="KW-0132">Cell division</keyword>
<keyword evidence="7 10" id="KW-0342">GTP-binding</keyword>
<proteinExistence type="inferred from homology"/>
<evidence type="ECO:0000256" key="1">
    <source>
        <dbReference type="ARBA" id="ARBA00001946"/>
    </source>
</evidence>
<reference evidence="13 14" key="1">
    <citation type="submission" date="2019-04" db="EMBL/GenBank/DDBJ databases">
        <title>Isachenkonia alkalipeptolytica gen. nov. sp. nov. a new anaerobic, alkiliphilic organothrophic bacterium capable to reduce synthesized ferrihydrite isolated from a soda lake.</title>
        <authorList>
            <person name="Toshchakov S.V."/>
            <person name="Zavarzina D.G."/>
            <person name="Zhilina T.N."/>
            <person name="Kostrikina N.A."/>
            <person name="Kublanov I.V."/>
        </authorList>
    </citation>
    <scope>NUCLEOTIDE SEQUENCE [LARGE SCALE GENOMIC DNA]</scope>
    <source>
        <strain evidence="13 14">Z-1701</strain>
    </source>
</reference>
<comment type="cofactor">
    <cofactor evidence="1">
        <name>Mg(2+)</name>
        <dbReference type="ChEBI" id="CHEBI:18420"/>
    </cofactor>
</comment>
<dbReference type="InterPro" id="IPR030393">
    <property type="entry name" value="G_ENGB_dom"/>
</dbReference>
<sequence length="211" mass="23918">MKIKTAEIVMSAVKPEQYPEGDLPEIAMVGRSNVGKSSAINTLLGRKKLARVSSSPGKTRTINFYLINNAFYLVDLPGYGYAKTSKPERAAWGKMIETYLSTRENLQEVIQLVDIRHNPSQDDQLMYNWLKHFGYGSLVLATKLDKIKRSQYQKHIKNIREILEMPPESKVMALSALKKTGVEDAWEKMGSLVERPEPKEETQQEVTDGTQ</sequence>
<evidence type="ECO:0000256" key="10">
    <source>
        <dbReference type="HAMAP-Rule" id="MF_00321"/>
    </source>
</evidence>
<keyword evidence="8 10" id="KW-0717">Septation</keyword>
<evidence type="ECO:0000313" key="14">
    <source>
        <dbReference type="Proteomes" id="UP000449710"/>
    </source>
</evidence>
<dbReference type="AlphaFoldDB" id="A0AA43XIH0"/>
<dbReference type="Gene3D" id="3.40.50.300">
    <property type="entry name" value="P-loop containing nucleotide triphosphate hydrolases"/>
    <property type="match status" value="1"/>
</dbReference>
<name>A0AA43XIH0_9CLOT</name>
<dbReference type="Proteomes" id="UP000449710">
    <property type="component" value="Unassembled WGS sequence"/>
</dbReference>
<evidence type="ECO:0000313" key="13">
    <source>
        <dbReference type="EMBL" id="NBG87428.1"/>
    </source>
</evidence>
<evidence type="ECO:0000256" key="2">
    <source>
        <dbReference type="ARBA" id="ARBA00009638"/>
    </source>
</evidence>